<gene>
    <name evidence="1" type="ORF">SEMRO_198_G084000.1</name>
</gene>
<name>A0A9N8H995_9STRA</name>
<sequence length="115" mass="13106">MAQRRPRPRIAMVVESNSSQEPPRIRLPFCDVAVIDPVMVEDNKSKRRRETVRSSWLSGDHGPELPWSPRAARVEFLLFSCCRFGLAEIGIVRLFEMLEKWQAASNLGGFSCDCL</sequence>
<evidence type="ECO:0000313" key="1">
    <source>
        <dbReference type="EMBL" id="CAB9504462.1"/>
    </source>
</evidence>
<dbReference type="Proteomes" id="UP001153069">
    <property type="component" value="Unassembled WGS sequence"/>
</dbReference>
<organism evidence="1 2">
    <name type="scientific">Seminavis robusta</name>
    <dbReference type="NCBI Taxonomy" id="568900"/>
    <lineage>
        <taxon>Eukaryota</taxon>
        <taxon>Sar</taxon>
        <taxon>Stramenopiles</taxon>
        <taxon>Ochrophyta</taxon>
        <taxon>Bacillariophyta</taxon>
        <taxon>Bacillariophyceae</taxon>
        <taxon>Bacillariophycidae</taxon>
        <taxon>Naviculales</taxon>
        <taxon>Naviculaceae</taxon>
        <taxon>Seminavis</taxon>
    </lineage>
</organism>
<keyword evidence="2" id="KW-1185">Reference proteome</keyword>
<protein>
    <submittedName>
        <fullName evidence="1">Uncharacterized protein</fullName>
    </submittedName>
</protein>
<dbReference type="EMBL" id="CAICTM010000197">
    <property type="protein sequence ID" value="CAB9504462.1"/>
    <property type="molecule type" value="Genomic_DNA"/>
</dbReference>
<proteinExistence type="predicted"/>
<evidence type="ECO:0000313" key="2">
    <source>
        <dbReference type="Proteomes" id="UP001153069"/>
    </source>
</evidence>
<comment type="caution">
    <text evidence="1">The sequence shown here is derived from an EMBL/GenBank/DDBJ whole genome shotgun (WGS) entry which is preliminary data.</text>
</comment>
<reference evidence="1" key="1">
    <citation type="submission" date="2020-06" db="EMBL/GenBank/DDBJ databases">
        <authorList>
            <consortium name="Plant Systems Biology data submission"/>
        </authorList>
    </citation>
    <scope>NUCLEOTIDE SEQUENCE</scope>
    <source>
        <strain evidence="1">D6</strain>
    </source>
</reference>
<dbReference type="AlphaFoldDB" id="A0A9N8H995"/>
<accession>A0A9N8H995</accession>